<keyword evidence="1" id="KW-0472">Membrane</keyword>
<name>A0A7S9DV19_9ALTE</name>
<dbReference type="KEGG" id="smaa:IT774_09280"/>
<dbReference type="AlphaFoldDB" id="A0A7S9DV19"/>
<feature type="transmembrane region" description="Helical" evidence="1">
    <location>
        <begin position="78"/>
        <end position="95"/>
    </location>
</feature>
<dbReference type="RefSeq" id="WP_195809545.1">
    <property type="nucleotide sequence ID" value="NZ_CP064795.1"/>
</dbReference>
<dbReference type="InterPro" id="IPR058581">
    <property type="entry name" value="TM_HPP"/>
</dbReference>
<gene>
    <name evidence="3" type="ORF">IT774_09280</name>
</gene>
<evidence type="ECO:0000256" key="1">
    <source>
        <dbReference type="SAM" id="Phobius"/>
    </source>
</evidence>
<keyword evidence="1" id="KW-0812">Transmembrane</keyword>
<dbReference type="EMBL" id="CP064795">
    <property type="protein sequence ID" value="QPG04449.1"/>
    <property type="molecule type" value="Genomic_DNA"/>
</dbReference>
<feature type="domain" description="HPP transmembrane region" evidence="2">
    <location>
        <begin position="12"/>
        <end position="173"/>
    </location>
</feature>
<sequence>MSLRQYLGIHQNRVSATEIAVATVSGGLGIGLVVLSAMLFKAQWPLLINSAVLIPIAATAVLVFAVPHGALSQPWPVIAGNTLSAVVGVLCYSVFSDSLVSMALALGVSVLIMNLCRCLHPPGGATALSAVAGGDVITASGFEFVLFPVLFCSVTIVVMAVLLNLPFRWRWYPAHWFHINKKLEKVPARERGTELTSEDFLLAVQQHNSFIDITEDSWVELLEQAKLNAESNLQHPEHVRRNAFYSNGKLGKQWQIRQVVQLRSSRESADSGKHAIEQVVYRVLENNQPGPEHTQSVPEFLQWARFEVVFEDNCWKKAHQ</sequence>
<dbReference type="Pfam" id="PF04982">
    <property type="entry name" value="TM_HPP"/>
    <property type="match status" value="1"/>
</dbReference>
<keyword evidence="1" id="KW-1133">Transmembrane helix</keyword>
<evidence type="ECO:0000313" key="4">
    <source>
        <dbReference type="Proteomes" id="UP000595095"/>
    </source>
</evidence>
<dbReference type="InterPro" id="IPR007065">
    <property type="entry name" value="HPP"/>
</dbReference>
<evidence type="ECO:0000259" key="2">
    <source>
        <dbReference type="Pfam" id="PF04982"/>
    </source>
</evidence>
<dbReference type="PANTHER" id="PTHR33741">
    <property type="entry name" value="TRANSMEMBRANE PROTEIN DDB_G0269096-RELATED"/>
    <property type="match status" value="1"/>
</dbReference>
<dbReference type="Proteomes" id="UP000595095">
    <property type="component" value="Chromosome"/>
</dbReference>
<proteinExistence type="predicted"/>
<reference evidence="3 4" key="1">
    <citation type="submission" date="2020-11" db="EMBL/GenBank/DDBJ databases">
        <title>Complete genome sequence for Salinimonas sp. strain G2-b.</title>
        <authorList>
            <person name="Park S.-J."/>
        </authorList>
    </citation>
    <scope>NUCLEOTIDE SEQUENCE [LARGE SCALE GENOMIC DNA]</scope>
    <source>
        <strain evidence="3 4">G2-b</strain>
    </source>
</reference>
<evidence type="ECO:0000313" key="3">
    <source>
        <dbReference type="EMBL" id="QPG04449.1"/>
    </source>
</evidence>
<keyword evidence="4" id="KW-1185">Reference proteome</keyword>
<feature type="transmembrane region" description="Helical" evidence="1">
    <location>
        <begin position="46"/>
        <end position="66"/>
    </location>
</feature>
<feature type="transmembrane region" description="Helical" evidence="1">
    <location>
        <begin position="144"/>
        <end position="165"/>
    </location>
</feature>
<feature type="transmembrane region" description="Helical" evidence="1">
    <location>
        <begin position="20"/>
        <end position="40"/>
    </location>
</feature>
<dbReference type="PANTHER" id="PTHR33741:SF5">
    <property type="entry name" value="TRANSMEMBRANE PROTEIN DDB_G0269096-RELATED"/>
    <property type="match status" value="1"/>
</dbReference>
<protein>
    <submittedName>
        <fullName evidence="3">HPP family protein</fullName>
    </submittedName>
</protein>
<accession>A0A7S9DV19</accession>
<organism evidence="3 4">
    <name type="scientific">Salinimonas marina</name>
    <dbReference type="NCBI Taxonomy" id="2785918"/>
    <lineage>
        <taxon>Bacteria</taxon>
        <taxon>Pseudomonadati</taxon>
        <taxon>Pseudomonadota</taxon>
        <taxon>Gammaproteobacteria</taxon>
        <taxon>Alteromonadales</taxon>
        <taxon>Alteromonadaceae</taxon>
        <taxon>Alteromonas/Salinimonas group</taxon>
        <taxon>Salinimonas</taxon>
    </lineage>
</organism>